<name>A0ABQ7YZW8_BRANA</name>
<evidence type="ECO:0000313" key="2">
    <source>
        <dbReference type="EMBL" id="KAH0873469.1"/>
    </source>
</evidence>
<keyword evidence="1" id="KW-1133">Transmembrane helix</keyword>
<proteinExistence type="predicted"/>
<protein>
    <submittedName>
        <fullName evidence="2">Uncharacterized protein</fullName>
    </submittedName>
</protein>
<feature type="non-terminal residue" evidence="2">
    <location>
        <position position="1"/>
    </location>
</feature>
<gene>
    <name evidence="2" type="ORF">HID58_070831</name>
</gene>
<reference evidence="2 3" key="1">
    <citation type="submission" date="2021-05" db="EMBL/GenBank/DDBJ databases">
        <title>Genome Assembly of Synthetic Allotetraploid Brassica napus Reveals Homoeologous Exchanges between Subgenomes.</title>
        <authorList>
            <person name="Davis J.T."/>
        </authorList>
    </citation>
    <scope>NUCLEOTIDE SEQUENCE [LARGE SCALE GENOMIC DNA]</scope>
    <source>
        <strain evidence="3">cv. Da-Ae</strain>
        <tissue evidence="2">Seedling</tissue>
    </source>
</reference>
<keyword evidence="1" id="KW-0812">Transmembrane</keyword>
<organism evidence="2 3">
    <name type="scientific">Brassica napus</name>
    <name type="common">Rape</name>
    <dbReference type="NCBI Taxonomy" id="3708"/>
    <lineage>
        <taxon>Eukaryota</taxon>
        <taxon>Viridiplantae</taxon>
        <taxon>Streptophyta</taxon>
        <taxon>Embryophyta</taxon>
        <taxon>Tracheophyta</taxon>
        <taxon>Spermatophyta</taxon>
        <taxon>Magnoliopsida</taxon>
        <taxon>eudicotyledons</taxon>
        <taxon>Gunneridae</taxon>
        <taxon>Pentapetalae</taxon>
        <taxon>rosids</taxon>
        <taxon>malvids</taxon>
        <taxon>Brassicales</taxon>
        <taxon>Brassicaceae</taxon>
        <taxon>Brassiceae</taxon>
        <taxon>Brassica</taxon>
    </lineage>
</organism>
<evidence type="ECO:0000313" key="3">
    <source>
        <dbReference type="Proteomes" id="UP000824890"/>
    </source>
</evidence>
<accession>A0ABQ7YZW8</accession>
<evidence type="ECO:0000256" key="1">
    <source>
        <dbReference type="SAM" id="Phobius"/>
    </source>
</evidence>
<keyword evidence="3" id="KW-1185">Reference proteome</keyword>
<sequence>FITTSLAKQPWFENIFLWNVAKRLLPLTTGSNNGSGRAAAATATADTLDDQIIEEAAEAVNVSPTAGLLATAEVAAKASGSGMQRMVRRAAQKPVDDRLFTWAAVGITITILILLLKKFIRSSGFVDES</sequence>
<feature type="transmembrane region" description="Helical" evidence="1">
    <location>
        <begin position="99"/>
        <end position="116"/>
    </location>
</feature>
<dbReference type="Proteomes" id="UP000824890">
    <property type="component" value="Unassembled WGS sequence"/>
</dbReference>
<keyword evidence="1" id="KW-0472">Membrane</keyword>
<comment type="caution">
    <text evidence="2">The sequence shown here is derived from an EMBL/GenBank/DDBJ whole genome shotgun (WGS) entry which is preliminary data.</text>
</comment>
<dbReference type="EMBL" id="JAGKQM010000016">
    <property type="protein sequence ID" value="KAH0873469.1"/>
    <property type="molecule type" value="Genomic_DNA"/>
</dbReference>